<dbReference type="Proteomes" id="UP000019763">
    <property type="component" value="Unassembled WGS sequence"/>
</dbReference>
<dbReference type="AlphaFoldDB" id="A0A023B5G5"/>
<proteinExistence type="predicted"/>
<protein>
    <submittedName>
        <fullName evidence="1">Uncharacterized protein</fullName>
    </submittedName>
</protein>
<sequence>MAIWSPSIRQDHVLRQHTMLQVGRKVCVSLPEFELWSPQLTENMFSDNSTFYDGKKDYEKRFEEGIAEVREG</sequence>
<gene>
    <name evidence="1" type="ORF">GNI_091150</name>
</gene>
<keyword evidence="2" id="KW-1185">Reference proteome</keyword>
<comment type="caution">
    <text evidence="1">The sequence shown here is derived from an EMBL/GenBank/DDBJ whole genome shotgun (WGS) entry which is preliminary data.</text>
</comment>
<dbReference type="EMBL" id="AFNH02000680">
    <property type="protein sequence ID" value="EZG60082.1"/>
    <property type="molecule type" value="Genomic_DNA"/>
</dbReference>
<evidence type="ECO:0000313" key="1">
    <source>
        <dbReference type="EMBL" id="EZG60082.1"/>
    </source>
</evidence>
<dbReference type="GeneID" id="22913280"/>
<reference evidence="1" key="1">
    <citation type="submission" date="2013-12" db="EMBL/GenBank/DDBJ databases">
        <authorList>
            <person name="Omoto C.K."/>
            <person name="Sibley D."/>
            <person name="Venepally P."/>
            <person name="Hadjithomas M."/>
            <person name="Karamycheva S."/>
            <person name="Brunk B."/>
            <person name="Roos D."/>
            <person name="Caler E."/>
            <person name="Lorenzi H."/>
        </authorList>
    </citation>
    <scope>NUCLEOTIDE SEQUENCE</scope>
</reference>
<dbReference type="RefSeq" id="XP_011130866.1">
    <property type="nucleotide sequence ID" value="XM_011132564.1"/>
</dbReference>
<name>A0A023B5G5_GRENI</name>
<evidence type="ECO:0000313" key="2">
    <source>
        <dbReference type="Proteomes" id="UP000019763"/>
    </source>
</evidence>
<accession>A0A023B5G5</accession>
<dbReference type="VEuPathDB" id="CryptoDB:GNI_091150"/>
<organism evidence="1 2">
    <name type="scientific">Gregarina niphandrodes</name>
    <name type="common">Septate eugregarine</name>
    <dbReference type="NCBI Taxonomy" id="110365"/>
    <lineage>
        <taxon>Eukaryota</taxon>
        <taxon>Sar</taxon>
        <taxon>Alveolata</taxon>
        <taxon>Apicomplexa</taxon>
        <taxon>Conoidasida</taxon>
        <taxon>Gregarinasina</taxon>
        <taxon>Eugregarinorida</taxon>
        <taxon>Gregarinidae</taxon>
        <taxon>Gregarina</taxon>
    </lineage>
</organism>